<proteinExistence type="predicted"/>
<dbReference type="GO" id="GO:0000049">
    <property type="term" value="F:tRNA binding"/>
    <property type="evidence" value="ECO:0007669"/>
    <property type="project" value="UniProtKB-KW"/>
</dbReference>
<feature type="domain" description="tRNA/rRNA methyltransferase SpoU type" evidence="4">
    <location>
        <begin position="231"/>
        <end position="292"/>
    </location>
</feature>
<sequence>MLASLLLPSTLSSIAPASSPLLSSPRARALVSMSTDRLLYHQRVDEMARRKQGLLGTPEKRVLELRKAKPDDWRRVASALSPHAAERRVLRLQAALRQRRSRLHLVLENLIDPRNAAAVLRAAEACGLQHVHVVEAVTDFKLPGVAEASSSTAEFEAAAEALRWLTLHKYSSTRDCVDRLQQLGLQVFASDCRAEDAQESSYAPVVGEDAIVLGDALERSGRNTASPSKVQALPIDQLDFGACPAGSALVFGNERRGVSRQLLESASGSFYLPMSGLTQSFNVSVAVVMSLYTAIASGAFPEGDLTPDQQDELLGRWLLRDVKAARPLLMEVGIEFVDF</sequence>
<gene>
    <name evidence="5" type="ORF">AB1Y20_021364</name>
</gene>
<dbReference type="AlphaFoldDB" id="A0AB34JM38"/>
<dbReference type="PANTHER" id="PTHR43453:SF3">
    <property type="entry name" value="TRNA_RRNA METHYLTRANSFERASE SPOU TYPE DOMAIN-CONTAINING PROTEIN"/>
    <property type="match status" value="1"/>
</dbReference>
<protein>
    <recommendedName>
        <fullName evidence="4">tRNA/rRNA methyltransferase SpoU type domain-containing protein</fullName>
    </recommendedName>
</protein>
<dbReference type="GO" id="GO:0008173">
    <property type="term" value="F:RNA methyltransferase activity"/>
    <property type="evidence" value="ECO:0007669"/>
    <property type="project" value="InterPro"/>
</dbReference>
<reference evidence="5 6" key="1">
    <citation type="journal article" date="2024" name="Science">
        <title>Giant polyketide synthase enzymes in the biosynthesis of giant marine polyether toxins.</title>
        <authorList>
            <person name="Fallon T.R."/>
            <person name="Shende V.V."/>
            <person name="Wierzbicki I.H."/>
            <person name="Pendleton A.L."/>
            <person name="Watervoot N.F."/>
            <person name="Auber R.P."/>
            <person name="Gonzalez D.J."/>
            <person name="Wisecaver J.H."/>
            <person name="Moore B.S."/>
        </authorList>
    </citation>
    <scope>NUCLEOTIDE SEQUENCE [LARGE SCALE GENOMIC DNA]</scope>
    <source>
        <strain evidence="5 6">12B1</strain>
    </source>
</reference>
<comment type="caution">
    <text evidence="5">The sequence shown here is derived from an EMBL/GenBank/DDBJ whole genome shotgun (WGS) entry which is preliminary data.</text>
</comment>
<dbReference type="InterPro" id="IPR029026">
    <property type="entry name" value="tRNA_m1G_MTases_N"/>
</dbReference>
<dbReference type="Gene3D" id="3.40.1280.10">
    <property type="match status" value="1"/>
</dbReference>
<evidence type="ECO:0000256" key="3">
    <source>
        <dbReference type="ARBA" id="ARBA00022679"/>
    </source>
</evidence>
<organism evidence="5 6">
    <name type="scientific">Prymnesium parvum</name>
    <name type="common">Toxic golden alga</name>
    <dbReference type="NCBI Taxonomy" id="97485"/>
    <lineage>
        <taxon>Eukaryota</taxon>
        <taxon>Haptista</taxon>
        <taxon>Haptophyta</taxon>
        <taxon>Prymnesiophyceae</taxon>
        <taxon>Prymnesiales</taxon>
        <taxon>Prymnesiaceae</taxon>
        <taxon>Prymnesium</taxon>
    </lineage>
</organism>
<dbReference type="InterPro" id="IPR033671">
    <property type="entry name" value="TrmH"/>
</dbReference>
<keyword evidence="3" id="KW-0808">Transferase</keyword>
<dbReference type="InterPro" id="IPR029028">
    <property type="entry name" value="Alpha/beta_knot_MTases"/>
</dbReference>
<feature type="domain" description="tRNA/rRNA methyltransferase SpoU type" evidence="4">
    <location>
        <begin position="103"/>
        <end position="215"/>
    </location>
</feature>
<accession>A0AB34JM38</accession>
<evidence type="ECO:0000259" key="4">
    <source>
        <dbReference type="Pfam" id="PF00588"/>
    </source>
</evidence>
<dbReference type="SUPFAM" id="SSF75217">
    <property type="entry name" value="alpha/beta knot"/>
    <property type="match status" value="1"/>
</dbReference>
<dbReference type="Pfam" id="PF00588">
    <property type="entry name" value="SpoU_methylase"/>
    <property type="match status" value="2"/>
</dbReference>
<evidence type="ECO:0000313" key="6">
    <source>
        <dbReference type="Proteomes" id="UP001515480"/>
    </source>
</evidence>
<keyword evidence="2" id="KW-0489">Methyltransferase</keyword>
<evidence type="ECO:0000256" key="2">
    <source>
        <dbReference type="ARBA" id="ARBA00022603"/>
    </source>
</evidence>
<dbReference type="Proteomes" id="UP001515480">
    <property type="component" value="Unassembled WGS sequence"/>
</dbReference>
<name>A0AB34JM38_PRYPA</name>
<evidence type="ECO:0000313" key="5">
    <source>
        <dbReference type="EMBL" id="KAL1521709.1"/>
    </source>
</evidence>
<keyword evidence="1" id="KW-0694">RNA-binding</keyword>
<dbReference type="InterPro" id="IPR001537">
    <property type="entry name" value="SpoU_MeTrfase"/>
</dbReference>
<keyword evidence="6" id="KW-1185">Reference proteome</keyword>
<evidence type="ECO:0000256" key="1">
    <source>
        <dbReference type="ARBA" id="ARBA00022555"/>
    </source>
</evidence>
<keyword evidence="1" id="KW-0820">tRNA-binding</keyword>
<dbReference type="EMBL" id="JBGBPQ010000007">
    <property type="protein sequence ID" value="KAL1521709.1"/>
    <property type="molecule type" value="Genomic_DNA"/>
</dbReference>
<dbReference type="GO" id="GO:0002938">
    <property type="term" value="P:tRNA guanine ribose methylation"/>
    <property type="evidence" value="ECO:0007669"/>
    <property type="project" value="TreeGrafter"/>
</dbReference>
<dbReference type="PANTHER" id="PTHR43453">
    <property type="entry name" value="RRNA METHYLASE-LIKE"/>
    <property type="match status" value="1"/>
</dbReference>